<dbReference type="EMBL" id="JAMXLY010000006">
    <property type="protein sequence ID" value="MCO6024733.1"/>
    <property type="molecule type" value="Genomic_DNA"/>
</dbReference>
<dbReference type="InterPro" id="IPR047650">
    <property type="entry name" value="Transpos_IS110"/>
</dbReference>
<accession>A0ABT1BWF1</accession>
<proteinExistence type="predicted"/>
<keyword evidence="3" id="KW-1185">Reference proteome</keyword>
<dbReference type="PANTHER" id="PTHR33055">
    <property type="entry name" value="TRANSPOSASE FOR INSERTION SEQUENCE ELEMENT IS1111A"/>
    <property type="match status" value="1"/>
</dbReference>
<feature type="domain" description="Transposase IS110-like N-terminal" evidence="1">
    <location>
        <begin position="18"/>
        <end position="137"/>
    </location>
</feature>
<protein>
    <submittedName>
        <fullName evidence="2">IS110 family transposase</fullName>
    </submittedName>
</protein>
<name>A0ABT1BWF1_9BACT</name>
<sequence>MSNQKQEVSFSEVVSRGCGLDVHKKEIVATVSGTDIKKETRTFQSTTRSLTQLKEWLLELGVTHVAMESTGVYWKPVMNILEPGGFTLMVVNARHIKYVPGHKTDKKDSAWICKLLRAGLLKGSFIPCRDQRDLRDL</sequence>
<organism evidence="2 3">
    <name type="scientific">Segatella cerevisiae</name>
    <dbReference type="NCBI Taxonomy" id="2053716"/>
    <lineage>
        <taxon>Bacteria</taxon>
        <taxon>Pseudomonadati</taxon>
        <taxon>Bacteroidota</taxon>
        <taxon>Bacteroidia</taxon>
        <taxon>Bacteroidales</taxon>
        <taxon>Prevotellaceae</taxon>
        <taxon>Segatella</taxon>
    </lineage>
</organism>
<reference evidence="2 3" key="1">
    <citation type="submission" date="2022-06" db="EMBL/GenBank/DDBJ databases">
        <title>A taxonomic note on the genus Prevotella: Description of four novel genera and emended description of the genera Hallella and Xylanibacter.</title>
        <authorList>
            <person name="Hitch T.C.A."/>
        </authorList>
    </citation>
    <scope>NUCLEOTIDE SEQUENCE [LARGE SCALE GENOMIC DNA]</scope>
    <source>
        <strain evidence="2 3">DSM 100619</strain>
    </source>
</reference>
<feature type="non-terminal residue" evidence="2">
    <location>
        <position position="137"/>
    </location>
</feature>
<dbReference type="Proteomes" id="UP001204015">
    <property type="component" value="Unassembled WGS sequence"/>
</dbReference>
<evidence type="ECO:0000259" key="1">
    <source>
        <dbReference type="Pfam" id="PF01548"/>
    </source>
</evidence>
<comment type="caution">
    <text evidence="2">The sequence shown here is derived from an EMBL/GenBank/DDBJ whole genome shotgun (WGS) entry which is preliminary data.</text>
</comment>
<gene>
    <name evidence="2" type="ORF">NG821_02555</name>
</gene>
<evidence type="ECO:0000313" key="2">
    <source>
        <dbReference type="EMBL" id="MCO6024733.1"/>
    </source>
</evidence>
<dbReference type="InterPro" id="IPR002525">
    <property type="entry name" value="Transp_IS110-like_N"/>
</dbReference>
<evidence type="ECO:0000313" key="3">
    <source>
        <dbReference type="Proteomes" id="UP001204015"/>
    </source>
</evidence>
<dbReference type="RefSeq" id="WP_252760097.1">
    <property type="nucleotide sequence ID" value="NZ_JAMXLY010000006.1"/>
</dbReference>
<dbReference type="Pfam" id="PF01548">
    <property type="entry name" value="DEDD_Tnp_IS110"/>
    <property type="match status" value="1"/>
</dbReference>